<accession>A0A975LAL2</accession>
<evidence type="ECO:0000313" key="2">
    <source>
        <dbReference type="Proteomes" id="UP000682416"/>
    </source>
</evidence>
<dbReference type="AlphaFoldDB" id="A0A975LAL2"/>
<name>A0A975LAL2_9ACTN</name>
<dbReference type="Gene3D" id="1.25.40.10">
    <property type="entry name" value="Tetratricopeptide repeat domain"/>
    <property type="match status" value="1"/>
</dbReference>
<proteinExistence type="predicted"/>
<keyword evidence="2" id="KW-1185">Reference proteome</keyword>
<reference evidence="1" key="1">
    <citation type="submission" date="2021-05" db="EMBL/GenBank/DDBJ databases">
        <authorList>
            <person name="Kaiqin L."/>
            <person name="Jian G."/>
        </authorList>
    </citation>
    <scope>NUCLEOTIDE SEQUENCE</scope>
    <source>
        <strain evidence="1">HDS5</strain>
    </source>
</reference>
<gene>
    <name evidence="1" type="ORF">KGD82_00590</name>
</gene>
<dbReference type="InterPro" id="IPR011990">
    <property type="entry name" value="TPR-like_helical_dom_sf"/>
</dbReference>
<protein>
    <recommendedName>
        <fullName evidence="3">XRE family transcriptional regulator</fullName>
    </recommendedName>
</protein>
<evidence type="ECO:0000313" key="1">
    <source>
        <dbReference type="EMBL" id="QVJ01663.1"/>
    </source>
</evidence>
<organism evidence="1 2">
    <name type="scientific">Nocardiopsis eucommiae</name>
    <dbReference type="NCBI Taxonomy" id="2831970"/>
    <lineage>
        <taxon>Bacteria</taxon>
        <taxon>Bacillati</taxon>
        <taxon>Actinomycetota</taxon>
        <taxon>Actinomycetes</taxon>
        <taxon>Streptosporangiales</taxon>
        <taxon>Nocardiopsidaceae</taxon>
        <taxon>Nocardiopsis</taxon>
    </lineage>
</organism>
<sequence>MRRVVGWLSGLLGSLGHHTGYVPASLIHFGTAARVGEELGERRLAAWALGAQSMVTMSQDRHTEALELAHQAEAFADDDLQRAQITAWCRLRPLAALGDRARLDDAITTARRHMDAADREEPGRFGFDRAEFHQHLAETLLDHDSSDSARHAETSIRLKRVGSPGWAAATAILARTYATRRDPRNASVLGMSVLETVPAGSLRANTRARLVHLVDDLGGHPAAGDLAEALGA</sequence>
<dbReference type="Proteomes" id="UP000682416">
    <property type="component" value="Chromosome"/>
</dbReference>
<dbReference type="EMBL" id="CP074402">
    <property type="protein sequence ID" value="QVJ01663.1"/>
    <property type="molecule type" value="Genomic_DNA"/>
</dbReference>
<dbReference type="KEGG" id="nec:KGD82_00590"/>
<evidence type="ECO:0008006" key="3">
    <source>
        <dbReference type="Google" id="ProtNLM"/>
    </source>
</evidence>